<gene>
    <name evidence="1" type="ORF">E4U03_07825</name>
</gene>
<sequence>MAIMELFKPRKGAVAAATHGVPFAPLPVQAPAIASPFSDSSVLAGIHAEHLRIARENAPIDRAAAMSLAPVAKARNIMAGTIARFPLAILAGNSPYADAPAWATQIERYRPSYQTMVWTVDALIFYGRAFWLVTDRYASGTPRYFQWVPEWKASVTDEGLLTEAFGKKVNPQDYIRIDAHHEGFLSFGSRLLRKSLATERAAENAAENPVPSIELHQLDGDDLTTEERQALIQEWRNARTSAGGGVAFTNAALEVRTHGIAAENLLIDAQNQAAVAVARALGVPAWAVDANVTGTSLSYSNSHTRARELIDFGLRPYMDAITARLSMDDVLAHGVWCKFDTREIIQPPFKERMEAYKVAIEAGLYTAEDCRALEEGTPLEKKENTDG</sequence>
<dbReference type="Gene3D" id="1.20.1270.210">
    <property type="match status" value="1"/>
</dbReference>
<reference evidence="1 2" key="1">
    <citation type="submission" date="2019-03" db="EMBL/GenBank/DDBJ databases">
        <title>Diversity of the mouse oral microbiome.</title>
        <authorList>
            <person name="Joseph S."/>
            <person name="Aduse-Opoku J."/>
            <person name="Curtis M."/>
            <person name="Wade W."/>
            <person name="Hashim A."/>
        </authorList>
    </citation>
    <scope>NUCLEOTIDE SEQUENCE [LARGE SCALE GENOMIC DNA]</scope>
    <source>
        <strain evidence="2">irhom_31</strain>
    </source>
</reference>
<organism evidence="1 2">
    <name type="scientific">Rothia nasimurium</name>
    <dbReference type="NCBI Taxonomy" id="85336"/>
    <lineage>
        <taxon>Bacteria</taxon>
        <taxon>Bacillati</taxon>
        <taxon>Actinomycetota</taxon>
        <taxon>Actinomycetes</taxon>
        <taxon>Micrococcales</taxon>
        <taxon>Micrococcaceae</taxon>
        <taxon>Rothia</taxon>
    </lineage>
</organism>
<dbReference type="AlphaFoldDB" id="A0A4Y9F477"/>
<comment type="caution">
    <text evidence="1">The sequence shown here is derived from an EMBL/GenBank/DDBJ whole genome shotgun (WGS) entry which is preliminary data.</text>
</comment>
<evidence type="ECO:0000313" key="2">
    <source>
        <dbReference type="Proteomes" id="UP000297951"/>
    </source>
</evidence>
<dbReference type="Proteomes" id="UP000297951">
    <property type="component" value="Unassembled WGS sequence"/>
</dbReference>
<dbReference type="Gene3D" id="3.30.1120.70">
    <property type="match status" value="1"/>
</dbReference>
<dbReference type="OrthoDB" id="3268650at2"/>
<accession>A0A4Y9F477</accession>
<proteinExistence type="predicted"/>
<dbReference type="RefSeq" id="WP_135012998.1">
    <property type="nucleotide sequence ID" value="NZ_JADGLK010000025.1"/>
</dbReference>
<evidence type="ECO:0000313" key="1">
    <source>
        <dbReference type="EMBL" id="TFU21910.1"/>
    </source>
</evidence>
<dbReference type="Pfam" id="PF04860">
    <property type="entry name" value="Phage_portal"/>
    <property type="match status" value="1"/>
</dbReference>
<name>A0A4Y9F477_9MICC</name>
<dbReference type="InterPro" id="IPR006944">
    <property type="entry name" value="Phage/GTA_portal"/>
</dbReference>
<dbReference type="EMBL" id="SPQC01000025">
    <property type="protein sequence ID" value="TFU21910.1"/>
    <property type="molecule type" value="Genomic_DNA"/>
</dbReference>
<protein>
    <submittedName>
        <fullName evidence="1">Phage portal protein</fullName>
    </submittedName>
</protein>
<dbReference type="Gene3D" id="3.40.140.120">
    <property type="match status" value="1"/>
</dbReference>